<dbReference type="CDD" id="cd02440">
    <property type="entry name" value="AdoMet_MTases"/>
    <property type="match status" value="1"/>
</dbReference>
<dbReference type="InterPro" id="IPR029063">
    <property type="entry name" value="SAM-dependent_MTases_sf"/>
</dbReference>
<evidence type="ECO:0000313" key="1">
    <source>
        <dbReference type="EMBL" id="BBD08146.1"/>
    </source>
</evidence>
<dbReference type="KEGG" id="dfl:DFE_1420"/>
<dbReference type="Gene3D" id="3.40.50.150">
    <property type="entry name" value="Vaccinia Virus protein VP39"/>
    <property type="match status" value="1"/>
</dbReference>
<name>A0A2Z6AYB2_9BACT</name>
<protein>
    <submittedName>
        <fullName evidence="1">Putative rRNA methylase</fullName>
    </submittedName>
</protein>
<keyword evidence="1" id="KW-0808">Transferase</keyword>
<dbReference type="AlphaFoldDB" id="A0A2Z6AYB2"/>
<proteinExistence type="predicted"/>
<gene>
    <name evidence="1" type="ORF">DFE_1420</name>
</gene>
<keyword evidence="2" id="KW-1185">Reference proteome</keyword>
<dbReference type="Proteomes" id="UP000269883">
    <property type="component" value="Chromosome"/>
</dbReference>
<dbReference type="GO" id="GO:0032259">
    <property type="term" value="P:methylation"/>
    <property type="evidence" value="ECO:0007669"/>
    <property type="project" value="UniProtKB-KW"/>
</dbReference>
<dbReference type="PANTHER" id="PTHR35276">
    <property type="entry name" value="S-ADENOSYL-L-METHIONINE-DEPENDENT METHYLTRANSFERASES SUPERFAMILY PROTEIN"/>
    <property type="match status" value="1"/>
</dbReference>
<dbReference type="EMBL" id="AP017378">
    <property type="protein sequence ID" value="BBD08146.1"/>
    <property type="molecule type" value="Genomic_DNA"/>
</dbReference>
<organism evidence="1 2">
    <name type="scientific">Desulfovibrio ferrophilus</name>
    <dbReference type="NCBI Taxonomy" id="241368"/>
    <lineage>
        <taxon>Bacteria</taxon>
        <taxon>Pseudomonadati</taxon>
        <taxon>Thermodesulfobacteriota</taxon>
        <taxon>Desulfovibrionia</taxon>
        <taxon>Desulfovibrionales</taxon>
        <taxon>Desulfovibrionaceae</taxon>
        <taxon>Desulfovibrio</taxon>
    </lineage>
</organism>
<dbReference type="GO" id="GO:0008168">
    <property type="term" value="F:methyltransferase activity"/>
    <property type="evidence" value="ECO:0007669"/>
    <property type="project" value="UniProtKB-KW"/>
</dbReference>
<evidence type="ECO:0000313" key="2">
    <source>
        <dbReference type="Proteomes" id="UP000269883"/>
    </source>
</evidence>
<dbReference type="Pfam" id="PF06962">
    <property type="entry name" value="rRNA_methylase"/>
    <property type="match status" value="1"/>
</dbReference>
<sequence length="208" mass="22598">MLVVLLLPPEHDASYNLAMLISHTISFVKIIMEKVILPGDIVVDATTGNGIDTLFLSQCVGPEGHVFGFDVQQQALDQTRKRLNIKNAPDNVTLLQVGHELMARMLPDEFHGQVMAVMFNLGYLPGSNENIVTCAATTCPAIDSALSVMKPGGVISIVMYTGHPGGQKEAVAVDKHCATLSPNLARVRRCTMHNHPAAQTHLLLIERR</sequence>
<reference evidence="1 2" key="1">
    <citation type="journal article" date="2018" name="Sci. Adv.">
        <title>Multi-heme cytochromes provide a pathway for survival in energy-limited environments.</title>
        <authorList>
            <person name="Deng X."/>
            <person name="Dohmae N."/>
            <person name="Nealson K.H."/>
            <person name="Hashimoto K."/>
            <person name="Okamoto A."/>
        </authorList>
    </citation>
    <scope>NUCLEOTIDE SEQUENCE [LARGE SCALE GENOMIC DNA]</scope>
    <source>
        <strain evidence="1 2">IS5</strain>
    </source>
</reference>
<dbReference type="SUPFAM" id="SSF53335">
    <property type="entry name" value="S-adenosyl-L-methionine-dependent methyltransferases"/>
    <property type="match status" value="1"/>
</dbReference>
<accession>A0A2Z6AYB2</accession>
<dbReference type="PANTHER" id="PTHR35276:SF1">
    <property type="entry name" value="TRNA (MNM(5)S(2)U34)-METHYLTRANSFERASE, CHLOROPLASTIC"/>
    <property type="match status" value="1"/>
</dbReference>
<keyword evidence="1" id="KW-0489">Methyltransferase</keyword>
<dbReference type="InterPro" id="IPR010719">
    <property type="entry name" value="MnmM_MeTrfase"/>
</dbReference>